<dbReference type="AlphaFoldDB" id="A0AA97AN90"/>
<evidence type="ECO:0000256" key="13">
    <source>
        <dbReference type="PROSITE-ProRule" id="PRU00169"/>
    </source>
</evidence>
<dbReference type="EC" id="2.7.13.3" evidence="4"/>
<proteinExistence type="inferred from homology"/>
<dbReference type="GO" id="GO:0000155">
    <property type="term" value="F:phosphorelay sensor kinase activity"/>
    <property type="evidence" value="ECO:0007669"/>
    <property type="project" value="InterPro"/>
</dbReference>
<evidence type="ECO:0000256" key="6">
    <source>
        <dbReference type="ARBA" id="ARBA00022553"/>
    </source>
</evidence>
<dbReference type="CDD" id="cd16922">
    <property type="entry name" value="HATPase_EvgS-ArcB-TorS-like"/>
    <property type="match status" value="1"/>
</dbReference>
<feature type="domain" description="Response regulatory" evidence="16">
    <location>
        <begin position="641"/>
        <end position="774"/>
    </location>
</feature>
<dbReference type="SUPFAM" id="SSF52172">
    <property type="entry name" value="CheY-like"/>
    <property type="match status" value="1"/>
</dbReference>
<dbReference type="Gene3D" id="3.30.450.40">
    <property type="match status" value="2"/>
</dbReference>
<dbReference type="FunFam" id="3.30.565.10:FF:000023">
    <property type="entry name" value="PAS domain-containing sensor histidine kinase"/>
    <property type="match status" value="1"/>
</dbReference>
<keyword evidence="6" id="KW-0597">Phosphoprotein</keyword>
<comment type="catalytic activity">
    <reaction evidence="1">
        <text>ATP + protein L-histidine = ADP + protein N-phospho-L-histidine.</text>
        <dbReference type="EC" id="2.7.13.3"/>
    </reaction>
</comment>
<dbReference type="InterPro" id="IPR001789">
    <property type="entry name" value="Sig_transdc_resp-reg_receiver"/>
</dbReference>
<dbReference type="SUPFAM" id="SSF55874">
    <property type="entry name" value="ATPase domain of HSP90 chaperone/DNA topoisomerase II/histidine kinase"/>
    <property type="match status" value="1"/>
</dbReference>
<keyword evidence="9" id="KW-0418">Kinase</keyword>
<name>A0AA97AN90_9CYAN</name>
<evidence type="ECO:0000256" key="11">
    <source>
        <dbReference type="ARBA" id="ARBA00023012"/>
    </source>
</evidence>
<evidence type="ECO:0000256" key="3">
    <source>
        <dbReference type="ARBA" id="ARBA00006402"/>
    </source>
</evidence>
<dbReference type="InterPro" id="IPR003661">
    <property type="entry name" value="HisK_dim/P_dom"/>
</dbReference>
<dbReference type="InterPro" id="IPR036890">
    <property type="entry name" value="HATPase_C_sf"/>
</dbReference>
<dbReference type="Pfam" id="PF02518">
    <property type="entry name" value="HATPase_c"/>
    <property type="match status" value="1"/>
</dbReference>
<evidence type="ECO:0000256" key="4">
    <source>
        <dbReference type="ARBA" id="ARBA00012438"/>
    </source>
</evidence>
<dbReference type="InterPro" id="IPR016132">
    <property type="entry name" value="Phyto_chromo_attachment"/>
</dbReference>
<evidence type="ECO:0000256" key="8">
    <source>
        <dbReference type="ARBA" id="ARBA00022741"/>
    </source>
</evidence>
<evidence type="ECO:0000256" key="1">
    <source>
        <dbReference type="ARBA" id="ARBA00000085"/>
    </source>
</evidence>
<sequence>MAQENQALVLTEAVASHPIERVDRFVLVLSEPFSALLCGQATGTIYQTELTFTTDSIRLFAQQLLEQHPLVDWSESLKQQLATIGPNHPTQQSQFTLKLVSLLTMPSHCQPAETALWQQIQQERLLNQVTSQIRQSLELPIILRTAVEQVRQFLQADRLVIYQFNAPSATPLSEFDLPMPDPALVAGETFAGDETLSETVGGIELSKQFIHASENPEQNIEQNFGQGAEQSARQVTPYGSVIYEARASDQIPSVMHLSDAHCFVQELRHKDWRLLEIADAIEDVEVSYNSIPCLLEFLRRAQVRAKLIAPIRLQDQLWGLLIAHECSQPRRWQDSERRFLQQIAENLAIAISQAQLFAEVQQQKQTLEQRVIERTQDLRDALLTAQSANRTKSEFLAAVSHELRTPLACIIGMSATLQRWSKDVLTPRQQNFLKTIHESGEHLLSLINDILDLSQAEAGRMILNLQPISLTGIAQQTLKAFEGQASLQEVELELDLRIEPQRDSFVADPRRVRQILFNLLSNAIKFTSPGGKVTLRAFVQPELAIFQVKDTGIGIPEPQLPLLFQKFQQLDSSYHREYQGTGLGLALTKQLVELHGGWIEVESTVGVGSVFTVKLPVQQNHLLAGTGQTAKFDQSISSQGRIVLVDPNEDSANFVCDLLLAAGYQVIWLLEGAAALNQLEVLLPAAVILNVRLPDMDGSHLIRSLRQNPSTKHLKVLALVPNPPTPDSPTATVSITAGNHEATRAQQWQAIGANEVLQHPIHPEALLQTVRAFFTDSD</sequence>
<dbReference type="Pfam" id="PF00512">
    <property type="entry name" value="HisKA"/>
    <property type="match status" value="1"/>
</dbReference>
<dbReference type="PANTHER" id="PTHR43047:SF63">
    <property type="entry name" value="HISTIDINE KINASE"/>
    <property type="match status" value="1"/>
</dbReference>
<evidence type="ECO:0000256" key="12">
    <source>
        <dbReference type="ARBA" id="ARBA00023136"/>
    </source>
</evidence>
<dbReference type="InterPro" id="IPR003018">
    <property type="entry name" value="GAF"/>
</dbReference>
<dbReference type="SUPFAM" id="SSF47384">
    <property type="entry name" value="Homodimeric domain of signal transducing histidine kinase"/>
    <property type="match status" value="1"/>
</dbReference>
<dbReference type="SMART" id="SM00387">
    <property type="entry name" value="HATPase_c"/>
    <property type="match status" value="1"/>
</dbReference>
<reference evidence="17" key="1">
    <citation type="submission" date="2020-05" db="EMBL/GenBank/DDBJ databases">
        <authorList>
            <person name="Zhu T."/>
            <person name="Keshari N."/>
            <person name="Lu X."/>
        </authorList>
    </citation>
    <scope>NUCLEOTIDE SEQUENCE</scope>
    <source>
        <strain evidence="17">NK1-12</strain>
    </source>
</reference>
<comment type="subcellular location">
    <subcellularLocation>
        <location evidence="2">Cell membrane</location>
    </subcellularLocation>
</comment>
<comment type="similarity">
    <text evidence="3">In the N-terminal section; belongs to the phytochrome family.</text>
</comment>
<dbReference type="InterPro" id="IPR036097">
    <property type="entry name" value="HisK_dim/P_sf"/>
</dbReference>
<dbReference type="InterPro" id="IPR005467">
    <property type="entry name" value="His_kinase_dom"/>
</dbReference>
<evidence type="ECO:0000313" key="17">
    <source>
        <dbReference type="EMBL" id="WNZ26507.1"/>
    </source>
</evidence>
<accession>A0AA97AN90</accession>
<dbReference type="GO" id="GO:0009927">
    <property type="term" value="F:histidine phosphotransfer kinase activity"/>
    <property type="evidence" value="ECO:0007669"/>
    <property type="project" value="TreeGrafter"/>
</dbReference>
<dbReference type="PANTHER" id="PTHR43047">
    <property type="entry name" value="TWO-COMPONENT HISTIDINE PROTEIN KINASE"/>
    <property type="match status" value="1"/>
</dbReference>
<dbReference type="PROSITE" id="PS50109">
    <property type="entry name" value="HIS_KIN"/>
    <property type="match status" value="1"/>
</dbReference>
<evidence type="ECO:0000256" key="5">
    <source>
        <dbReference type="ARBA" id="ARBA00022475"/>
    </source>
</evidence>
<dbReference type="InterPro" id="IPR011006">
    <property type="entry name" value="CheY-like_superfamily"/>
</dbReference>
<evidence type="ECO:0000256" key="9">
    <source>
        <dbReference type="ARBA" id="ARBA00022777"/>
    </source>
</evidence>
<dbReference type="PROSITE" id="PS50110">
    <property type="entry name" value="RESPONSE_REGULATORY"/>
    <property type="match status" value="1"/>
</dbReference>
<dbReference type="InterPro" id="IPR003594">
    <property type="entry name" value="HATPase_dom"/>
</dbReference>
<dbReference type="EMBL" id="CP053586">
    <property type="protein sequence ID" value="WNZ26507.1"/>
    <property type="molecule type" value="Genomic_DNA"/>
</dbReference>
<dbReference type="Gene3D" id="3.40.50.2300">
    <property type="match status" value="1"/>
</dbReference>
<evidence type="ECO:0000259" key="14">
    <source>
        <dbReference type="PROSITE" id="PS50046"/>
    </source>
</evidence>
<feature type="domain" description="Histidine kinase" evidence="15">
    <location>
        <begin position="398"/>
        <end position="619"/>
    </location>
</feature>
<keyword evidence="8" id="KW-0547">Nucleotide-binding</keyword>
<dbReference type="InterPro" id="IPR029016">
    <property type="entry name" value="GAF-like_dom_sf"/>
</dbReference>
<dbReference type="Gene3D" id="1.10.287.130">
    <property type="match status" value="1"/>
</dbReference>
<dbReference type="PRINTS" id="PR00344">
    <property type="entry name" value="BCTRLSENSOR"/>
</dbReference>
<organism evidence="17">
    <name type="scientific">Leptolyngbya sp. NK1-12</name>
    <dbReference type="NCBI Taxonomy" id="2547451"/>
    <lineage>
        <taxon>Bacteria</taxon>
        <taxon>Bacillati</taxon>
        <taxon>Cyanobacteriota</taxon>
        <taxon>Cyanophyceae</taxon>
        <taxon>Leptolyngbyales</taxon>
        <taxon>Leptolyngbyaceae</taxon>
        <taxon>Leptolyngbya group</taxon>
        <taxon>Leptolyngbya</taxon>
    </lineage>
</organism>
<dbReference type="PROSITE" id="PS50046">
    <property type="entry name" value="PHYTOCHROME_2"/>
    <property type="match status" value="1"/>
</dbReference>
<evidence type="ECO:0000259" key="15">
    <source>
        <dbReference type="PROSITE" id="PS50109"/>
    </source>
</evidence>
<dbReference type="GO" id="GO:0005524">
    <property type="term" value="F:ATP binding"/>
    <property type="evidence" value="ECO:0007669"/>
    <property type="project" value="UniProtKB-KW"/>
</dbReference>
<evidence type="ECO:0000259" key="16">
    <source>
        <dbReference type="PROSITE" id="PS50110"/>
    </source>
</evidence>
<dbReference type="Pfam" id="PF01590">
    <property type="entry name" value="GAF"/>
    <property type="match status" value="1"/>
</dbReference>
<dbReference type="CDD" id="cd00082">
    <property type="entry name" value="HisKA"/>
    <property type="match status" value="1"/>
</dbReference>
<dbReference type="InterPro" id="IPR004358">
    <property type="entry name" value="Sig_transdc_His_kin-like_C"/>
</dbReference>
<keyword evidence="7" id="KW-0808">Transferase</keyword>
<keyword evidence="11" id="KW-0902">Two-component regulatory system</keyword>
<keyword evidence="5" id="KW-1003">Cell membrane</keyword>
<dbReference type="GO" id="GO:0005886">
    <property type="term" value="C:plasma membrane"/>
    <property type="evidence" value="ECO:0007669"/>
    <property type="project" value="UniProtKB-SubCell"/>
</dbReference>
<dbReference type="Gene3D" id="3.30.565.10">
    <property type="entry name" value="Histidine kinase-like ATPase, C-terminal domain"/>
    <property type="match status" value="1"/>
</dbReference>
<dbReference type="SUPFAM" id="SSF55781">
    <property type="entry name" value="GAF domain-like"/>
    <property type="match status" value="1"/>
</dbReference>
<protein>
    <recommendedName>
        <fullName evidence="4">histidine kinase</fullName>
        <ecNumber evidence="4">2.7.13.3</ecNumber>
    </recommendedName>
</protein>
<keyword evidence="12" id="KW-0472">Membrane</keyword>
<evidence type="ECO:0000256" key="2">
    <source>
        <dbReference type="ARBA" id="ARBA00004236"/>
    </source>
</evidence>
<evidence type="ECO:0000256" key="10">
    <source>
        <dbReference type="ARBA" id="ARBA00022840"/>
    </source>
</evidence>
<dbReference type="Pfam" id="PF00072">
    <property type="entry name" value="Response_reg"/>
    <property type="match status" value="1"/>
</dbReference>
<dbReference type="SMART" id="SM00448">
    <property type="entry name" value="REC"/>
    <property type="match status" value="1"/>
</dbReference>
<keyword evidence="10" id="KW-0067">ATP-binding</keyword>
<feature type="domain" description="Phytochrome chromophore attachment site" evidence="14">
    <location>
        <begin position="138"/>
        <end position="346"/>
    </location>
</feature>
<dbReference type="SMART" id="SM00388">
    <property type="entry name" value="HisKA"/>
    <property type="match status" value="1"/>
</dbReference>
<comment type="caution">
    <text evidence="13">Lacks conserved residue(s) required for the propagation of feature annotation.</text>
</comment>
<gene>
    <name evidence="17" type="ORF">HJG54_08920</name>
</gene>
<dbReference type="SMART" id="SM00065">
    <property type="entry name" value="GAF"/>
    <property type="match status" value="1"/>
</dbReference>
<evidence type="ECO:0000256" key="7">
    <source>
        <dbReference type="ARBA" id="ARBA00022679"/>
    </source>
</evidence>